<dbReference type="SUPFAM" id="SSF82771">
    <property type="entry name" value="GIY-YIG endonuclease"/>
    <property type="match status" value="1"/>
</dbReference>
<keyword evidence="2" id="KW-0496">Mitochondrion</keyword>
<gene>
    <name evidence="2" type="primary">orf361</name>
</gene>
<dbReference type="GeneID" id="30218131"/>
<keyword evidence="2" id="KW-0378">Hydrolase</keyword>
<dbReference type="InterPro" id="IPR010896">
    <property type="entry name" value="NUMOD1"/>
</dbReference>
<reference evidence="2" key="2">
    <citation type="journal article" date="2017" name="Appl. Microbiol. Biotechnol.">
        <title>Complete mitochondrial genome of the endophytic fungus Pestalotiopsis fici: features and evolution.</title>
        <authorList>
            <person name="Zhang S."/>
            <person name="Wang X.N."/>
            <person name="Zhang X.L."/>
            <person name="Liu X.Z."/>
            <person name="Zhang Y.J."/>
        </authorList>
    </citation>
    <scope>NUCLEOTIDE SEQUENCE</scope>
    <source>
        <strain evidence="2">W106-1</strain>
    </source>
</reference>
<dbReference type="CDD" id="cd10445">
    <property type="entry name" value="GIY-YIG_bI1_like"/>
    <property type="match status" value="1"/>
</dbReference>
<sequence length="361" mass="41854">KKINIFSFGICDSEFYMLEITCVNSNPVHSSVEVAEILKYSTHEDEDGFLIKKPVSSQSAPIDVFVFGYENNKVESTPLKSVKVTVKDPFNNRKIIANIAKNQKGIYVWETLDGKHMYVGHSINLYNRISSYFMPSILKTKARRVLRHFNKHGFNDVLLTIYIMDENSTLEQVVELEQYFIDTLKPNLNVDLVASSSGYHTPMSQEIKDKLRKERGTPVYVYSEDFTLLYIFESKQQMYNIIKIHHTSLNDCLSLGLLYLDEFLFSLDLIEESDKTDLLSLNEIEYLIKNKRSTYSIKHPSAKAILAEYKDDPEKNKKFTSLNSLANDLKGDRKVIRDYLKGIKTGYYRGKWKFTYITQNN</sequence>
<keyword evidence="2" id="KW-0540">Nuclease</keyword>
<dbReference type="InterPro" id="IPR035901">
    <property type="entry name" value="GIY-YIG_endonuc_sf"/>
</dbReference>
<name>A0A1D8RE42_9PEZI</name>
<reference evidence="2" key="1">
    <citation type="submission" date="2016-09" db="EMBL/GenBank/DDBJ databases">
        <authorList>
            <person name="Capua I."/>
            <person name="De Benedictis P."/>
            <person name="Joannis T."/>
            <person name="Lombin L.H."/>
            <person name="Cattoli G."/>
        </authorList>
    </citation>
    <scope>NUCLEOTIDE SEQUENCE</scope>
    <source>
        <strain evidence="2">W106-1</strain>
    </source>
</reference>
<evidence type="ECO:0000313" key="2">
    <source>
        <dbReference type="EMBL" id="AOW71169.1"/>
    </source>
</evidence>
<accession>A0A1D8RE42</accession>
<dbReference type="SMART" id="SM00497">
    <property type="entry name" value="IENR1"/>
    <property type="match status" value="2"/>
</dbReference>
<feature type="non-terminal residue" evidence="2">
    <location>
        <position position="1"/>
    </location>
</feature>
<protein>
    <submittedName>
        <fullName evidence="2">GIY-YIG endonuclease</fullName>
    </submittedName>
</protein>
<dbReference type="InterPro" id="IPR003647">
    <property type="entry name" value="Intron_nuc_1_rpt"/>
</dbReference>
<dbReference type="SMART" id="SM00465">
    <property type="entry name" value="GIYc"/>
    <property type="match status" value="1"/>
</dbReference>
<dbReference type="Pfam" id="PF07453">
    <property type="entry name" value="NUMOD1"/>
    <property type="match status" value="2"/>
</dbReference>
<dbReference type="EMBL" id="KX870077">
    <property type="protein sequence ID" value="AOW71169.1"/>
    <property type="molecule type" value="Genomic_DNA"/>
</dbReference>
<evidence type="ECO:0000259" key="1">
    <source>
        <dbReference type="PROSITE" id="PS50164"/>
    </source>
</evidence>
<dbReference type="Pfam" id="PF01541">
    <property type="entry name" value="GIY-YIG"/>
    <property type="match status" value="1"/>
</dbReference>
<organism evidence="2">
    <name type="scientific">Pestalotiopsis fici</name>
    <dbReference type="NCBI Taxonomy" id="393283"/>
    <lineage>
        <taxon>Eukaryota</taxon>
        <taxon>Fungi</taxon>
        <taxon>Dikarya</taxon>
        <taxon>Ascomycota</taxon>
        <taxon>Pezizomycotina</taxon>
        <taxon>Sordariomycetes</taxon>
        <taxon>Xylariomycetidae</taxon>
        <taxon>Amphisphaeriales</taxon>
        <taxon>Sporocadaceae</taxon>
        <taxon>Pestalotiopsis</taxon>
    </lineage>
</organism>
<geneLocation type="mitochondrion" evidence="2"/>
<dbReference type="GO" id="GO:0004519">
    <property type="term" value="F:endonuclease activity"/>
    <property type="evidence" value="ECO:0007669"/>
    <property type="project" value="UniProtKB-KW"/>
</dbReference>
<dbReference type="AlphaFoldDB" id="A0A1D8RE42"/>
<dbReference type="RefSeq" id="YP_009317074.1">
    <property type="nucleotide sequence ID" value="NC_031828.1"/>
</dbReference>
<dbReference type="InterPro" id="IPR000305">
    <property type="entry name" value="GIY-YIG_endonuc"/>
</dbReference>
<feature type="domain" description="GIY-YIG" evidence="1">
    <location>
        <begin position="102"/>
        <end position="190"/>
    </location>
</feature>
<dbReference type="PROSITE" id="PS50164">
    <property type="entry name" value="GIY_YIG"/>
    <property type="match status" value="1"/>
</dbReference>
<keyword evidence="2" id="KW-0255">Endonuclease</keyword>
<dbReference type="Gene3D" id="3.40.1440.10">
    <property type="entry name" value="GIY-YIG endonuclease"/>
    <property type="match status" value="1"/>
</dbReference>
<proteinExistence type="predicted"/>